<dbReference type="InterPro" id="IPR016181">
    <property type="entry name" value="Acyl_CoA_acyltransferase"/>
</dbReference>
<evidence type="ECO:0000256" key="8">
    <source>
        <dbReference type="ARBA" id="ARBA00022694"/>
    </source>
</evidence>
<sequence>MAKIEAEIIKQAILLPNLTTDTFSNLKRDILRKFKAPTSPSTAALLKVYHKLTRLGKIKRSAILEKLLVRRGVRTLSGVSIVTSLTKPFPCPGKCTYCPNDVKMPKSYISDEPAAARALMLRFDPYDQMVRRLEALADNGHPTDKIELIIKGGTWNSYPLAYQYWFVARSFEGANEYYSKKLKKFKVHKADSENGLTVKQILDKLATAQKKNEKSRNRIIGLTLETRPDHVTEATINQMRLQGATRIELGVQTTDDKIQERTKRGHNAEQAKNATKLLRHYGFKVDFHLMPQLPGSTPTGDLKMLKEIFADPAYRPDMVKIYPCTVVDNTELYEEVKRGEFKPYSDKKLIEILKIFKSEVVPYYCRISRLIRDIPSQHIKAGNTMTNLRQVLQAELKAEGKKCKCLRCREIGHSTSGVAGVSPLLPEEGARGRWEPKLFIDKYAASGGHEYFLSWEDKKREVVYGFCRLRVDKNGIYPAFIRELHVYGQMVEVGGHEKSASQHFGLGKKLMIAAEKIAKKDKAGKIAVIAGIGVREYYRKTGYGLESTYMVKTLNTKS</sequence>
<comment type="similarity">
    <text evidence="3">Belongs to the ELP3 family.</text>
</comment>
<keyword evidence="8" id="KW-0819">tRNA processing</keyword>
<dbReference type="GO" id="GO:0046872">
    <property type="term" value="F:metal ion binding"/>
    <property type="evidence" value="ECO:0007669"/>
    <property type="project" value="UniProtKB-KW"/>
</dbReference>
<dbReference type="InterPro" id="IPR013785">
    <property type="entry name" value="Aldolase_TIM"/>
</dbReference>
<dbReference type="Proteomes" id="UP000177907">
    <property type="component" value="Unassembled WGS sequence"/>
</dbReference>
<comment type="pathway">
    <text evidence="2">tRNA modification.</text>
</comment>
<dbReference type="Gene3D" id="3.40.630.30">
    <property type="match status" value="1"/>
</dbReference>
<dbReference type="SMART" id="SM00729">
    <property type="entry name" value="Elp3"/>
    <property type="match status" value="1"/>
</dbReference>
<keyword evidence="10" id="KW-0694">RNA-binding</keyword>
<dbReference type="InterPro" id="IPR032432">
    <property type="entry name" value="Radical_SAM_C"/>
</dbReference>
<dbReference type="InterPro" id="IPR039661">
    <property type="entry name" value="ELP3"/>
</dbReference>
<keyword evidence="7" id="KW-0949">S-adenosyl-L-methionine</keyword>
<evidence type="ECO:0000256" key="12">
    <source>
        <dbReference type="ARBA" id="ARBA00023014"/>
    </source>
</evidence>
<dbReference type="InterPro" id="IPR034687">
    <property type="entry name" value="ELP3-like"/>
</dbReference>
<keyword evidence="11" id="KW-0408">Iron</keyword>
<dbReference type="GO" id="GO:0005737">
    <property type="term" value="C:cytoplasm"/>
    <property type="evidence" value="ECO:0007669"/>
    <property type="project" value="TreeGrafter"/>
</dbReference>
<dbReference type="SFLD" id="SFLDS00029">
    <property type="entry name" value="Radical_SAM"/>
    <property type="match status" value="1"/>
</dbReference>
<dbReference type="GO" id="GO:0002926">
    <property type="term" value="P:tRNA wobble base 5-methoxycarbonylmethyl-2-thiouridinylation"/>
    <property type="evidence" value="ECO:0007669"/>
    <property type="project" value="TreeGrafter"/>
</dbReference>
<evidence type="ECO:0000256" key="15">
    <source>
        <dbReference type="ARBA" id="ARBA00047372"/>
    </source>
</evidence>
<dbReference type="GO" id="GO:0106261">
    <property type="term" value="F:tRNA uridine(34) acetyltransferase activity"/>
    <property type="evidence" value="ECO:0007669"/>
    <property type="project" value="UniProtKB-EC"/>
</dbReference>
<dbReference type="InterPro" id="IPR007197">
    <property type="entry name" value="rSAM"/>
</dbReference>
<evidence type="ECO:0000256" key="14">
    <source>
        <dbReference type="ARBA" id="ARBA00044771"/>
    </source>
</evidence>
<dbReference type="AlphaFoldDB" id="A0A1F6NXT6"/>
<dbReference type="Pfam" id="PF04055">
    <property type="entry name" value="Radical_SAM"/>
    <property type="match status" value="1"/>
</dbReference>
<dbReference type="GO" id="GO:0051539">
    <property type="term" value="F:4 iron, 4 sulfur cluster binding"/>
    <property type="evidence" value="ECO:0007669"/>
    <property type="project" value="UniProtKB-KW"/>
</dbReference>
<accession>A0A1F6NXT6</accession>
<evidence type="ECO:0000256" key="6">
    <source>
        <dbReference type="ARBA" id="ARBA00022679"/>
    </source>
</evidence>
<dbReference type="STRING" id="1798704.A3J93_01355"/>
<dbReference type="PANTHER" id="PTHR11135:SF2">
    <property type="entry name" value="ELONGATOR COMPLEX PROTEIN 3"/>
    <property type="match status" value="1"/>
</dbReference>
<dbReference type="GO" id="GO:0033588">
    <property type="term" value="C:elongator holoenzyme complex"/>
    <property type="evidence" value="ECO:0007669"/>
    <property type="project" value="TreeGrafter"/>
</dbReference>
<dbReference type="InterPro" id="IPR058240">
    <property type="entry name" value="rSAM_sf"/>
</dbReference>
<evidence type="ECO:0000256" key="10">
    <source>
        <dbReference type="ARBA" id="ARBA00022884"/>
    </source>
</evidence>
<evidence type="ECO:0000313" key="18">
    <source>
        <dbReference type="Proteomes" id="UP000177907"/>
    </source>
</evidence>
<evidence type="ECO:0000256" key="2">
    <source>
        <dbReference type="ARBA" id="ARBA00005217"/>
    </source>
</evidence>
<dbReference type="SFLD" id="SFLDG01086">
    <property type="entry name" value="elongater_protein-like"/>
    <property type="match status" value="1"/>
</dbReference>
<reference evidence="17 18" key="1">
    <citation type="journal article" date="2016" name="Nat. Commun.">
        <title>Thousands of microbial genomes shed light on interconnected biogeochemical processes in an aquifer system.</title>
        <authorList>
            <person name="Anantharaman K."/>
            <person name="Brown C.T."/>
            <person name="Hug L.A."/>
            <person name="Sharon I."/>
            <person name="Castelle C.J."/>
            <person name="Probst A.J."/>
            <person name="Thomas B.C."/>
            <person name="Singh A."/>
            <person name="Wilkins M.J."/>
            <person name="Karaoz U."/>
            <person name="Brodie E.L."/>
            <person name="Williams K.H."/>
            <person name="Hubbard S.S."/>
            <person name="Banfield J.F."/>
        </authorList>
    </citation>
    <scope>NUCLEOTIDE SEQUENCE [LARGE SCALE GENOMIC DNA]</scope>
</reference>
<evidence type="ECO:0000256" key="9">
    <source>
        <dbReference type="ARBA" id="ARBA00022723"/>
    </source>
</evidence>
<evidence type="ECO:0000256" key="7">
    <source>
        <dbReference type="ARBA" id="ARBA00022691"/>
    </source>
</evidence>
<comment type="cofactor">
    <cofactor evidence="1">
        <name>[4Fe-4S] cluster</name>
        <dbReference type="ChEBI" id="CHEBI:49883"/>
    </cofactor>
</comment>
<keyword evidence="12" id="KW-0411">Iron-sulfur</keyword>
<dbReference type="EC" id="2.3.1.311" evidence="14"/>
<keyword evidence="5" id="KW-0820">tRNA-binding</keyword>
<comment type="catalytic activity">
    <reaction evidence="15">
        <text>uridine(34) in tRNA + acetyl-CoA + S-adenosyl-L-methionine + H2O = 5-(carboxymethyl)uridine(34) in tRNA + 5'-deoxyadenosine + L-methionine + CoA + 2 H(+)</text>
        <dbReference type="Rhea" id="RHEA:61020"/>
        <dbReference type="Rhea" id="RHEA-COMP:10407"/>
        <dbReference type="Rhea" id="RHEA-COMP:11727"/>
        <dbReference type="ChEBI" id="CHEBI:15377"/>
        <dbReference type="ChEBI" id="CHEBI:15378"/>
        <dbReference type="ChEBI" id="CHEBI:17319"/>
        <dbReference type="ChEBI" id="CHEBI:57287"/>
        <dbReference type="ChEBI" id="CHEBI:57288"/>
        <dbReference type="ChEBI" id="CHEBI:57844"/>
        <dbReference type="ChEBI" id="CHEBI:59789"/>
        <dbReference type="ChEBI" id="CHEBI:65315"/>
        <dbReference type="ChEBI" id="CHEBI:74882"/>
        <dbReference type="EC" id="2.3.1.311"/>
    </reaction>
    <physiologicalReaction direction="left-to-right" evidence="15">
        <dbReference type="Rhea" id="RHEA:61021"/>
    </physiologicalReaction>
</comment>
<keyword evidence="4" id="KW-0004">4Fe-4S</keyword>
<dbReference type="NCBIfam" id="TIGR01211">
    <property type="entry name" value="ELP3"/>
    <property type="match status" value="1"/>
</dbReference>
<evidence type="ECO:0000313" key="17">
    <source>
        <dbReference type="EMBL" id="OGH88725.1"/>
    </source>
</evidence>
<name>A0A1F6NXT6_9BACT</name>
<dbReference type="Gene3D" id="3.20.20.70">
    <property type="entry name" value="Aldolase class I"/>
    <property type="match status" value="1"/>
</dbReference>
<evidence type="ECO:0000256" key="3">
    <source>
        <dbReference type="ARBA" id="ARBA00005494"/>
    </source>
</evidence>
<evidence type="ECO:0000256" key="13">
    <source>
        <dbReference type="ARBA" id="ARBA00023315"/>
    </source>
</evidence>
<keyword evidence="13" id="KW-0012">Acyltransferase</keyword>
<keyword evidence="6" id="KW-0808">Transferase</keyword>
<evidence type="ECO:0000256" key="4">
    <source>
        <dbReference type="ARBA" id="ARBA00022485"/>
    </source>
</evidence>
<organism evidence="17 18">
    <name type="scientific">Candidatus Magasanikbacteria bacterium RIFOXYC2_FULL_42_28</name>
    <dbReference type="NCBI Taxonomy" id="1798704"/>
    <lineage>
        <taxon>Bacteria</taxon>
        <taxon>Candidatus Magasanikiibacteriota</taxon>
    </lineage>
</organism>
<dbReference type="InterPro" id="IPR006638">
    <property type="entry name" value="Elp3/MiaA/NifB-like_rSAM"/>
</dbReference>
<comment type="caution">
    <text evidence="17">The sequence shown here is derived from an EMBL/GenBank/DDBJ whole genome shotgun (WGS) entry which is preliminary data.</text>
</comment>
<feature type="domain" description="Radical SAM core" evidence="16">
    <location>
        <begin position="76"/>
        <end position="362"/>
    </location>
</feature>
<proteinExistence type="inferred from homology"/>
<dbReference type="SFLD" id="SFLDF00344">
    <property type="entry name" value="ELP3-like"/>
    <property type="match status" value="1"/>
</dbReference>
<dbReference type="SUPFAM" id="SSF55729">
    <property type="entry name" value="Acyl-CoA N-acyltransferases (Nat)"/>
    <property type="match status" value="1"/>
</dbReference>
<dbReference type="Pfam" id="PF16199">
    <property type="entry name" value="Radical_SAM_C"/>
    <property type="match status" value="1"/>
</dbReference>
<dbReference type="PANTHER" id="PTHR11135">
    <property type="entry name" value="HISTONE ACETYLTRANSFERASE-RELATED"/>
    <property type="match status" value="1"/>
</dbReference>
<keyword evidence="9" id="KW-0479">Metal-binding</keyword>
<protein>
    <recommendedName>
        <fullName evidence="14">tRNA carboxymethyluridine synthase</fullName>
        <ecNumber evidence="14">2.3.1.311</ecNumber>
    </recommendedName>
</protein>
<dbReference type="PROSITE" id="PS51918">
    <property type="entry name" value="RADICAL_SAM"/>
    <property type="match status" value="1"/>
</dbReference>
<evidence type="ECO:0000256" key="5">
    <source>
        <dbReference type="ARBA" id="ARBA00022555"/>
    </source>
</evidence>
<dbReference type="GO" id="GO:0000049">
    <property type="term" value="F:tRNA binding"/>
    <property type="evidence" value="ECO:0007669"/>
    <property type="project" value="UniProtKB-KW"/>
</dbReference>
<evidence type="ECO:0000256" key="1">
    <source>
        <dbReference type="ARBA" id="ARBA00001966"/>
    </source>
</evidence>
<dbReference type="EMBL" id="MFQZ01000001">
    <property type="protein sequence ID" value="OGH88725.1"/>
    <property type="molecule type" value="Genomic_DNA"/>
</dbReference>
<evidence type="ECO:0000259" key="16">
    <source>
        <dbReference type="PROSITE" id="PS51918"/>
    </source>
</evidence>
<gene>
    <name evidence="17" type="ORF">A3J93_01355</name>
</gene>
<evidence type="ECO:0000256" key="11">
    <source>
        <dbReference type="ARBA" id="ARBA00023004"/>
    </source>
</evidence>
<dbReference type="SUPFAM" id="SSF102114">
    <property type="entry name" value="Radical SAM enzymes"/>
    <property type="match status" value="1"/>
</dbReference>